<keyword evidence="4" id="KW-1185">Reference proteome</keyword>
<accession>A0A1I1ZA55</accession>
<name>A0A1I1ZA55_9BACT</name>
<feature type="domain" description="SHOCT" evidence="2">
    <location>
        <begin position="51"/>
        <end position="76"/>
    </location>
</feature>
<dbReference type="InterPro" id="IPR018649">
    <property type="entry name" value="SHOCT"/>
</dbReference>
<dbReference type="InParanoid" id="A0A1I1ZA55"/>
<dbReference type="Pfam" id="PF09851">
    <property type="entry name" value="SHOCT"/>
    <property type="match status" value="1"/>
</dbReference>
<organism evidence="3 4">
    <name type="scientific">Thermophagus xiamenensis</name>
    <dbReference type="NCBI Taxonomy" id="385682"/>
    <lineage>
        <taxon>Bacteria</taxon>
        <taxon>Pseudomonadati</taxon>
        <taxon>Bacteroidota</taxon>
        <taxon>Bacteroidia</taxon>
        <taxon>Marinilabiliales</taxon>
        <taxon>Marinilabiliaceae</taxon>
        <taxon>Thermophagus</taxon>
    </lineage>
</organism>
<dbReference type="eggNOG" id="ENOG503155T">
    <property type="taxonomic scope" value="Bacteria"/>
</dbReference>
<protein>
    <submittedName>
        <fullName evidence="3">Short C-terminal domain-containing protein</fullName>
    </submittedName>
</protein>
<evidence type="ECO:0000256" key="1">
    <source>
        <dbReference type="SAM" id="Phobius"/>
    </source>
</evidence>
<dbReference type="AlphaFoldDB" id="A0A1I1ZA55"/>
<keyword evidence="1" id="KW-0472">Membrane</keyword>
<dbReference type="RefSeq" id="WP_010526365.1">
    <property type="nucleotide sequence ID" value="NZ_AFSL01000008.1"/>
</dbReference>
<keyword evidence="1" id="KW-1133">Transmembrane helix</keyword>
<dbReference type="STRING" id="385682.SAMN05444380_10950"/>
<keyword evidence="1" id="KW-0812">Transmembrane</keyword>
<evidence type="ECO:0000259" key="2">
    <source>
        <dbReference type="Pfam" id="PF09851"/>
    </source>
</evidence>
<dbReference type="Proteomes" id="UP000181976">
    <property type="component" value="Unassembled WGS sequence"/>
</dbReference>
<gene>
    <name evidence="3" type="ORF">SAMN05444380_10950</name>
</gene>
<dbReference type="OrthoDB" id="1123500at2"/>
<reference evidence="3 4" key="1">
    <citation type="submission" date="2016-10" db="EMBL/GenBank/DDBJ databases">
        <authorList>
            <person name="de Groot N.N."/>
        </authorList>
    </citation>
    <scope>NUCLEOTIDE SEQUENCE [LARGE SCALE GENOMIC DNA]</scope>
    <source>
        <strain evidence="3 4">DSM 19012</strain>
    </source>
</reference>
<sequence>MTSEVDLSKKKKKSAGPWTIGWGWFITIPVLYWFAKACKRVMSDKEETISPLAIIKMRYAKGEIDRKEYEEKLKDLSFNSMAP</sequence>
<dbReference type="EMBL" id="FONA01000009">
    <property type="protein sequence ID" value="SFE28734.1"/>
    <property type="molecule type" value="Genomic_DNA"/>
</dbReference>
<feature type="transmembrane region" description="Helical" evidence="1">
    <location>
        <begin position="15"/>
        <end position="35"/>
    </location>
</feature>
<evidence type="ECO:0000313" key="4">
    <source>
        <dbReference type="Proteomes" id="UP000181976"/>
    </source>
</evidence>
<evidence type="ECO:0000313" key="3">
    <source>
        <dbReference type="EMBL" id="SFE28734.1"/>
    </source>
</evidence>
<proteinExistence type="predicted"/>